<evidence type="ECO:0000313" key="5">
    <source>
        <dbReference type="Proteomes" id="UP000327013"/>
    </source>
</evidence>
<dbReference type="PANTHER" id="PTHR36721">
    <property type="entry name" value="PROLINE-RICH FAMILY PROTEIN"/>
    <property type="match status" value="1"/>
</dbReference>
<reference evidence="4 5" key="1">
    <citation type="submission" date="2019-06" db="EMBL/GenBank/DDBJ databases">
        <title>A chromosomal-level reference genome of Carpinus fangiana (Coryloideae, Betulaceae).</title>
        <authorList>
            <person name="Yang X."/>
            <person name="Wang Z."/>
            <person name="Zhang L."/>
            <person name="Hao G."/>
            <person name="Liu J."/>
            <person name="Yang Y."/>
        </authorList>
    </citation>
    <scope>NUCLEOTIDE SEQUENCE [LARGE SCALE GENOMIC DNA]</scope>
    <source>
        <strain evidence="4">Cfa_2016G</strain>
        <tissue evidence="4">Leaf</tissue>
    </source>
</reference>
<sequence>MEPPLPTLVSLIFGFAICILALLAESQPGSGVNIPAGSLLEAPPPPSPPPPPPPSPPPPPPPPPPTPPPPSPPPPPPPSPPLPPPPSPPPPPPSPPHSVSPPPHSGSPPPLAHHLGTPPPHHRSNGQADNRYNHRREEPPFPHSKQGINTGKKVGLFFVGIAAILQIGVVGFLVFKRRQLLKLKDRY</sequence>
<feature type="compositionally biased region" description="Pro residues" evidence="1">
    <location>
        <begin position="42"/>
        <end position="111"/>
    </location>
</feature>
<dbReference type="AlphaFoldDB" id="A0A5N6QK60"/>
<feature type="signal peptide" evidence="3">
    <location>
        <begin position="1"/>
        <end position="26"/>
    </location>
</feature>
<gene>
    <name evidence="4" type="ORF">FH972_003533</name>
</gene>
<protein>
    <submittedName>
        <fullName evidence="4">Uncharacterized protein</fullName>
    </submittedName>
</protein>
<dbReference type="OrthoDB" id="1740027at2759"/>
<feature type="compositionally biased region" description="Basic and acidic residues" evidence="1">
    <location>
        <begin position="131"/>
        <end position="140"/>
    </location>
</feature>
<dbReference type="PRINTS" id="PR01217">
    <property type="entry name" value="PRICHEXTENSN"/>
</dbReference>
<dbReference type="PANTHER" id="PTHR36721:SF1">
    <property type="entry name" value="OS04G0446401 PROTEIN"/>
    <property type="match status" value="1"/>
</dbReference>
<proteinExistence type="predicted"/>
<dbReference type="EMBL" id="CM017321">
    <property type="protein sequence ID" value="KAE7999049.1"/>
    <property type="molecule type" value="Genomic_DNA"/>
</dbReference>
<evidence type="ECO:0000313" key="4">
    <source>
        <dbReference type="EMBL" id="KAE7999049.1"/>
    </source>
</evidence>
<feature type="chain" id="PRO_5024459788" evidence="3">
    <location>
        <begin position="27"/>
        <end position="187"/>
    </location>
</feature>
<feature type="region of interest" description="Disordered" evidence="1">
    <location>
        <begin position="28"/>
        <end position="147"/>
    </location>
</feature>
<keyword evidence="5" id="KW-1185">Reference proteome</keyword>
<evidence type="ECO:0000256" key="1">
    <source>
        <dbReference type="SAM" id="MobiDB-lite"/>
    </source>
</evidence>
<evidence type="ECO:0000256" key="2">
    <source>
        <dbReference type="SAM" id="Phobius"/>
    </source>
</evidence>
<name>A0A5N6QK60_9ROSI</name>
<keyword evidence="2" id="KW-0812">Transmembrane</keyword>
<feature type="transmembrane region" description="Helical" evidence="2">
    <location>
        <begin position="154"/>
        <end position="175"/>
    </location>
</feature>
<organism evidence="4 5">
    <name type="scientific">Carpinus fangiana</name>
    <dbReference type="NCBI Taxonomy" id="176857"/>
    <lineage>
        <taxon>Eukaryota</taxon>
        <taxon>Viridiplantae</taxon>
        <taxon>Streptophyta</taxon>
        <taxon>Embryophyta</taxon>
        <taxon>Tracheophyta</taxon>
        <taxon>Spermatophyta</taxon>
        <taxon>Magnoliopsida</taxon>
        <taxon>eudicotyledons</taxon>
        <taxon>Gunneridae</taxon>
        <taxon>Pentapetalae</taxon>
        <taxon>rosids</taxon>
        <taxon>fabids</taxon>
        <taxon>Fagales</taxon>
        <taxon>Betulaceae</taxon>
        <taxon>Carpinus</taxon>
    </lineage>
</organism>
<keyword evidence="2" id="KW-1133">Transmembrane helix</keyword>
<dbReference type="Proteomes" id="UP000327013">
    <property type="component" value="Chromosome 1"/>
</dbReference>
<accession>A0A5N6QK60</accession>
<keyword evidence="2" id="KW-0472">Membrane</keyword>
<keyword evidence="3" id="KW-0732">Signal</keyword>
<evidence type="ECO:0000256" key="3">
    <source>
        <dbReference type="SAM" id="SignalP"/>
    </source>
</evidence>